<organism evidence="3 5">
    <name type="scientific">Manduca sexta</name>
    <name type="common">Tobacco hawkmoth</name>
    <name type="synonym">Tobacco hornworm</name>
    <dbReference type="NCBI Taxonomy" id="7130"/>
    <lineage>
        <taxon>Eukaryota</taxon>
        <taxon>Metazoa</taxon>
        <taxon>Ecdysozoa</taxon>
        <taxon>Arthropoda</taxon>
        <taxon>Hexapoda</taxon>
        <taxon>Insecta</taxon>
        <taxon>Pterygota</taxon>
        <taxon>Neoptera</taxon>
        <taxon>Endopterygota</taxon>
        <taxon>Lepidoptera</taxon>
        <taxon>Glossata</taxon>
        <taxon>Ditrysia</taxon>
        <taxon>Bombycoidea</taxon>
        <taxon>Sphingidae</taxon>
        <taxon>Sphinginae</taxon>
        <taxon>Sphingini</taxon>
        <taxon>Manduca</taxon>
    </lineage>
</organism>
<feature type="region of interest" description="Disordered" evidence="1">
    <location>
        <begin position="1"/>
        <end position="47"/>
    </location>
</feature>
<reference evidence="3" key="2">
    <citation type="submission" date="2020-12" db="EMBL/GenBank/DDBJ databases">
        <authorList>
            <person name="Kanost M."/>
        </authorList>
    </citation>
    <scope>NUCLEOTIDE SEQUENCE</scope>
</reference>
<dbReference type="EMBL" id="JH669155">
    <property type="protein sequence ID" value="KAG6464391.1"/>
    <property type="molecule type" value="Genomic_DNA"/>
</dbReference>
<evidence type="ECO:0000313" key="3">
    <source>
        <dbReference type="EMBL" id="KAG6458515.1"/>
    </source>
</evidence>
<dbReference type="Proteomes" id="UP000791440">
    <property type="component" value="Unassembled WGS sequence"/>
</dbReference>
<protein>
    <recommendedName>
        <fullName evidence="6">Transmembrane protein</fullName>
    </recommendedName>
</protein>
<reference evidence="3" key="1">
    <citation type="journal article" date="2016" name="Insect Biochem. Mol. Biol.">
        <title>Multifaceted biological insights from a draft genome sequence of the tobacco hornworm moth, Manduca sexta.</title>
        <authorList>
            <person name="Kanost M.R."/>
            <person name="Arrese E.L."/>
            <person name="Cao X."/>
            <person name="Chen Y.R."/>
            <person name="Chellapilla S."/>
            <person name="Goldsmith M.R."/>
            <person name="Grosse-Wilde E."/>
            <person name="Heckel D.G."/>
            <person name="Herndon N."/>
            <person name="Jiang H."/>
            <person name="Papanicolaou A."/>
            <person name="Qu J."/>
            <person name="Soulages J.L."/>
            <person name="Vogel H."/>
            <person name="Walters J."/>
            <person name="Waterhouse R.M."/>
            <person name="Ahn S.J."/>
            <person name="Almeida F.C."/>
            <person name="An C."/>
            <person name="Aqrawi P."/>
            <person name="Bretschneider A."/>
            <person name="Bryant W.B."/>
            <person name="Bucks S."/>
            <person name="Chao H."/>
            <person name="Chevignon G."/>
            <person name="Christen J.M."/>
            <person name="Clarke D.F."/>
            <person name="Dittmer N.T."/>
            <person name="Ferguson L.C.F."/>
            <person name="Garavelou S."/>
            <person name="Gordon K.H.J."/>
            <person name="Gunaratna R.T."/>
            <person name="Han Y."/>
            <person name="Hauser F."/>
            <person name="He Y."/>
            <person name="Heidel-Fischer H."/>
            <person name="Hirsh A."/>
            <person name="Hu Y."/>
            <person name="Jiang H."/>
            <person name="Kalra D."/>
            <person name="Klinner C."/>
            <person name="Konig C."/>
            <person name="Kovar C."/>
            <person name="Kroll A.R."/>
            <person name="Kuwar S.S."/>
            <person name="Lee S.L."/>
            <person name="Lehman R."/>
            <person name="Li K."/>
            <person name="Li Z."/>
            <person name="Liang H."/>
            <person name="Lovelace S."/>
            <person name="Lu Z."/>
            <person name="Mansfield J.H."/>
            <person name="McCulloch K.J."/>
            <person name="Mathew T."/>
            <person name="Morton B."/>
            <person name="Muzny D.M."/>
            <person name="Neunemann D."/>
            <person name="Ongeri F."/>
            <person name="Pauchet Y."/>
            <person name="Pu L.L."/>
            <person name="Pyrousis I."/>
            <person name="Rao X.J."/>
            <person name="Redding A."/>
            <person name="Roesel C."/>
            <person name="Sanchez-Gracia A."/>
            <person name="Schaack S."/>
            <person name="Shukla A."/>
            <person name="Tetreau G."/>
            <person name="Wang Y."/>
            <person name="Xiong G.H."/>
            <person name="Traut W."/>
            <person name="Walsh T.K."/>
            <person name="Worley K.C."/>
            <person name="Wu D."/>
            <person name="Wu W."/>
            <person name="Wu Y.Q."/>
            <person name="Zhang X."/>
            <person name="Zou Z."/>
            <person name="Zucker H."/>
            <person name="Briscoe A.D."/>
            <person name="Burmester T."/>
            <person name="Clem R.J."/>
            <person name="Feyereisen R."/>
            <person name="Grimmelikhuijzen C.J.P."/>
            <person name="Hamodrakas S.J."/>
            <person name="Hansson B.S."/>
            <person name="Huguet E."/>
            <person name="Jermiin L.S."/>
            <person name="Lan Q."/>
            <person name="Lehman H.K."/>
            <person name="Lorenzen M."/>
            <person name="Merzendorfer H."/>
            <person name="Michalopoulos I."/>
            <person name="Morton D.B."/>
            <person name="Muthukrishnan S."/>
            <person name="Oakeshott J.G."/>
            <person name="Palmer W."/>
            <person name="Park Y."/>
            <person name="Passarelli A.L."/>
            <person name="Rozas J."/>
            <person name="Schwartz L.M."/>
            <person name="Smith W."/>
            <person name="Southgate A."/>
            <person name="Vilcinskas A."/>
            <person name="Vogt R."/>
            <person name="Wang P."/>
            <person name="Werren J."/>
            <person name="Yu X.Q."/>
            <person name="Zhou J.J."/>
            <person name="Brown S.J."/>
            <person name="Scherer S.E."/>
            <person name="Richards S."/>
            <person name="Blissard G.W."/>
        </authorList>
    </citation>
    <scope>NUCLEOTIDE SEQUENCE</scope>
</reference>
<evidence type="ECO:0000313" key="4">
    <source>
        <dbReference type="EMBL" id="KAG6464391.1"/>
    </source>
</evidence>
<gene>
    <name evidence="3" type="ORF">O3G_MSEX010899</name>
    <name evidence="4" type="ORF">O3G_MSEX014482</name>
</gene>
<keyword evidence="2" id="KW-0472">Membrane</keyword>
<keyword evidence="5" id="KW-1185">Reference proteome</keyword>
<accession>A0A921ZJ28</accession>
<sequence length="87" mass="9794">MGGARTTTTAKSVPTLETSVRGPDGMKSARREVGRARSRGYGRARGHGCWCRRKRRPARRRTSVMGNMVCLTFAVILVFLKMYDFLK</sequence>
<keyword evidence="2" id="KW-0812">Transmembrane</keyword>
<evidence type="ECO:0000313" key="5">
    <source>
        <dbReference type="Proteomes" id="UP000791440"/>
    </source>
</evidence>
<feature type="compositionally biased region" description="Polar residues" evidence="1">
    <location>
        <begin position="1"/>
        <end position="18"/>
    </location>
</feature>
<name>A0A921ZJ28_MANSE</name>
<dbReference type="EMBL" id="JH668586">
    <property type="protein sequence ID" value="KAG6458515.1"/>
    <property type="molecule type" value="Genomic_DNA"/>
</dbReference>
<feature type="compositionally biased region" description="Basic residues" evidence="1">
    <location>
        <begin position="36"/>
        <end position="47"/>
    </location>
</feature>
<comment type="caution">
    <text evidence="3">The sequence shown here is derived from an EMBL/GenBank/DDBJ whole genome shotgun (WGS) entry which is preliminary data.</text>
</comment>
<evidence type="ECO:0000256" key="2">
    <source>
        <dbReference type="SAM" id="Phobius"/>
    </source>
</evidence>
<evidence type="ECO:0000256" key="1">
    <source>
        <dbReference type="SAM" id="MobiDB-lite"/>
    </source>
</evidence>
<dbReference type="AlphaFoldDB" id="A0A921ZJ28"/>
<keyword evidence="2" id="KW-1133">Transmembrane helix</keyword>
<proteinExistence type="predicted"/>
<evidence type="ECO:0008006" key="6">
    <source>
        <dbReference type="Google" id="ProtNLM"/>
    </source>
</evidence>
<feature type="transmembrane region" description="Helical" evidence="2">
    <location>
        <begin position="62"/>
        <end position="83"/>
    </location>
</feature>